<sequence>MVQTTEKKMQQLSDKLKVSEYESQQLTNKLKEAEDDRQQMFNRLMNTDIEKLSYQLEISEEKMKSFRYEKQAAVLNMKQKDILLENLKAELNHQRQELTKTKSTLRCVKDELVQSQLNYAKETMALQEVVNKTRDALSNKLMVLSAFDDNQEEQPEEKGTSDISQESALAGFSSSIALYLDMKVKRAPEADVNLSPGYEGNLSNIPENTIVQKQDERLTDQVTISVNAKEENEELGSQHDSSSRHIAMRRHHPYIEHKISMHEGGTISILGVHLKIPHTALSEDHVIAVNVIYDPDIHLPGSACRGRMTPLVRLEPEGLMFKKPVSLTIPHSAIIPEPDRHGVMVFTGQRTGEGALQKGEITWTEEKSIDWKLDQEKINLEMSILGYVFVSLVSQEIEQKHIFRVAPFIDGVLDAKDDVVITVCFCKDSDDEYKFLLDDHRSKLSLGNYTTFQVSRLLNACQGNSSFVFLTMSTNVDSYRLTKEESSKCVDIDLLCAASRVSHQFRLKRNKDEDTHMIDAKLNVFQNETNQADVFLQTKVKDILLSPESQEILCETLHPGMSVQTENLSK</sequence>
<evidence type="ECO:0000313" key="3">
    <source>
        <dbReference type="EMBL" id="PIK35205.1"/>
    </source>
</evidence>
<proteinExistence type="predicted"/>
<feature type="domain" description="ZU5" evidence="2">
    <location>
        <begin position="254"/>
        <end position="394"/>
    </location>
</feature>
<feature type="coiled-coil region" evidence="1">
    <location>
        <begin position="77"/>
        <end position="104"/>
    </location>
</feature>
<evidence type="ECO:0000256" key="1">
    <source>
        <dbReference type="SAM" id="Coils"/>
    </source>
</evidence>
<feature type="coiled-coil region" evidence="1">
    <location>
        <begin position="2"/>
        <end position="50"/>
    </location>
</feature>
<dbReference type="STRING" id="307972.A0A2G8JHL0"/>
<accession>A0A2G8JHL0</accession>
<dbReference type="PROSITE" id="PS51145">
    <property type="entry name" value="ZU5"/>
    <property type="match status" value="1"/>
</dbReference>
<dbReference type="Proteomes" id="UP000230750">
    <property type="component" value="Unassembled WGS sequence"/>
</dbReference>
<protein>
    <recommendedName>
        <fullName evidence="2">ZU5 domain-containing protein</fullName>
    </recommendedName>
</protein>
<dbReference type="InterPro" id="IPR000906">
    <property type="entry name" value="ZU5_dom"/>
</dbReference>
<keyword evidence="4" id="KW-1185">Reference proteome</keyword>
<reference evidence="3 4" key="1">
    <citation type="journal article" date="2017" name="PLoS Biol.">
        <title>The sea cucumber genome provides insights into morphological evolution and visceral regeneration.</title>
        <authorList>
            <person name="Zhang X."/>
            <person name="Sun L."/>
            <person name="Yuan J."/>
            <person name="Sun Y."/>
            <person name="Gao Y."/>
            <person name="Zhang L."/>
            <person name="Li S."/>
            <person name="Dai H."/>
            <person name="Hamel J.F."/>
            <person name="Liu C."/>
            <person name="Yu Y."/>
            <person name="Liu S."/>
            <person name="Lin W."/>
            <person name="Guo K."/>
            <person name="Jin S."/>
            <person name="Xu P."/>
            <person name="Storey K.B."/>
            <person name="Huan P."/>
            <person name="Zhang T."/>
            <person name="Zhou Y."/>
            <person name="Zhang J."/>
            <person name="Lin C."/>
            <person name="Li X."/>
            <person name="Xing L."/>
            <person name="Huo D."/>
            <person name="Sun M."/>
            <person name="Wang L."/>
            <person name="Mercier A."/>
            <person name="Li F."/>
            <person name="Yang H."/>
            <person name="Xiang J."/>
        </authorList>
    </citation>
    <scope>NUCLEOTIDE SEQUENCE [LARGE SCALE GENOMIC DNA]</scope>
    <source>
        <strain evidence="3">Shaxun</strain>
        <tissue evidence="3">Muscle</tissue>
    </source>
</reference>
<dbReference type="EMBL" id="MRZV01001957">
    <property type="protein sequence ID" value="PIK35205.1"/>
    <property type="molecule type" value="Genomic_DNA"/>
</dbReference>
<dbReference type="Pfam" id="PF00791">
    <property type="entry name" value="ZU5"/>
    <property type="match status" value="1"/>
</dbReference>
<evidence type="ECO:0000259" key="2">
    <source>
        <dbReference type="PROSITE" id="PS51145"/>
    </source>
</evidence>
<dbReference type="AlphaFoldDB" id="A0A2G8JHL0"/>
<dbReference type="OrthoDB" id="10015001at2759"/>
<evidence type="ECO:0000313" key="4">
    <source>
        <dbReference type="Proteomes" id="UP000230750"/>
    </source>
</evidence>
<name>A0A2G8JHL0_STIJA</name>
<comment type="caution">
    <text evidence="3">The sequence shown here is derived from an EMBL/GenBank/DDBJ whole genome shotgun (WGS) entry which is preliminary data.</text>
</comment>
<keyword evidence="1" id="KW-0175">Coiled coil</keyword>
<organism evidence="3 4">
    <name type="scientific">Stichopus japonicus</name>
    <name type="common">Sea cucumber</name>
    <dbReference type="NCBI Taxonomy" id="307972"/>
    <lineage>
        <taxon>Eukaryota</taxon>
        <taxon>Metazoa</taxon>
        <taxon>Echinodermata</taxon>
        <taxon>Eleutherozoa</taxon>
        <taxon>Echinozoa</taxon>
        <taxon>Holothuroidea</taxon>
        <taxon>Aspidochirotacea</taxon>
        <taxon>Aspidochirotida</taxon>
        <taxon>Stichopodidae</taxon>
        <taxon>Apostichopus</taxon>
    </lineage>
</organism>
<gene>
    <name evidence="3" type="ORF">BSL78_27962</name>
</gene>
<dbReference type="Gene3D" id="2.60.220.30">
    <property type="match status" value="1"/>
</dbReference>